<feature type="region of interest" description="Disordered" evidence="1">
    <location>
        <begin position="875"/>
        <end position="911"/>
    </location>
</feature>
<feature type="compositionally biased region" description="Low complexity" evidence="1">
    <location>
        <begin position="680"/>
        <end position="694"/>
    </location>
</feature>
<dbReference type="EMBL" id="MPUH01001221">
    <property type="protein sequence ID" value="OMJ69258.1"/>
    <property type="molecule type" value="Genomic_DNA"/>
</dbReference>
<feature type="compositionally biased region" description="Basic and acidic residues" evidence="1">
    <location>
        <begin position="710"/>
        <end position="739"/>
    </location>
</feature>
<evidence type="ECO:0000256" key="1">
    <source>
        <dbReference type="SAM" id="MobiDB-lite"/>
    </source>
</evidence>
<feature type="compositionally biased region" description="Low complexity" evidence="1">
    <location>
        <begin position="884"/>
        <end position="896"/>
    </location>
</feature>
<keyword evidence="3" id="KW-1185">Reference proteome</keyword>
<dbReference type="Gene3D" id="2.120.10.80">
    <property type="entry name" value="Kelch-type beta propeller"/>
    <property type="match status" value="1"/>
</dbReference>
<feature type="region of interest" description="Disordered" evidence="1">
    <location>
        <begin position="1091"/>
        <end position="1116"/>
    </location>
</feature>
<dbReference type="SUPFAM" id="SSF117281">
    <property type="entry name" value="Kelch motif"/>
    <property type="match status" value="1"/>
</dbReference>
<organism evidence="2 3">
    <name type="scientific">Stentor coeruleus</name>
    <dbReference type="NCBI Taxonomy" id="5963"/>
    <lineage>
        <taxon>Eukaryota</taxon>
        <taxon>Sar</taxon>
        <taxon>Alveolata</taxon>
        <taxon>Ciliophora</taxon>
        <taxon>Postciliodesmatophora</taxon>
        <taxon>Heterotrichea</taxon>
        <taxon>Heterotrichida</taxon>
        <taxon>Stentoridae</taxon>
        <taxon>Stentor</taxon>
    </lineage>
</organism>
<feature type="compositionally biased region" description="Basic and acidic residues" evidence="1">
    <location>
        <begin position="658"/>
        <end position="668"/>
    </location>
</feature>
<dbReference type="Proteomes" id="UP000187209">
    <property type="component" value="Unassembled WGS sequence"/>
</dbReference>
<evidence type="ECO:0000313" key="2">
    <source>
        <dbReference type="EMBL" id="OMJ69258.1"/>
    </source>
</evidence>
<gene>
    <name evidence="2" type="ORF">SteCoe_33073</name>
</gene>
<dbReference type="AlphaFoldDB" id="A0A1R2AXK7"/>
<name>A0A1R2AXK7_9CILI</name>
<evidence type="ECO:0008006" key="4">
    <source>
        <dbReference type="Google" id="ProtNLM"/>
    </source>
</evidence>
<sequence>MGACTSKLDDSTVKKNNIINGLAETPNYRHNQVFKTTINLKDNQASLSKPKISTLKTQEKSLKSENKTNPPSSTENLEYFPNFYYFNRPTGQLFLITKSSTTEILLKSDFHFSQESAICYLSSKSLIFIGGVFKTATLNIVSLIDLSLQKSFLKAPLPFACKQGQAHEYKNWVYYIGGICQSENFQIQSPLMRYSLQQDLWQDLGRYGEHYKFNKIINMGTCIMGNKLLLIGGQRITSKNSLASNKKIFSINLENGFKVQIEGKMPNKLLKPNIAAGKKHGIITGGISLSKGTFNRKSYCIIIKNDICKIQTIENLSFDIKELYPGFYCGNYVMFISYPYVAVRMKNLKYWVEYQVTGKTSRLVMEICKDVENCESESSEESEKIENASKKSIVGFQHHKSLGDMKNNKGSLGTGERKSVPCKVQKGRKIKENDKMELFISRIKSQTDEESKFSASPELFEDKKRVVTEGDEDKSKEMEKNKFEDWPGIKMVGFEDKNKDEGDSFSEDFAEEIEVMMASDFIGSIDQDNPFSDDFPVVRTTDPQAIFSLMSSNFNIFDQSVESPILKVENSRKHHVKVSTFEITDPIKQKNDISDSEIIINPETSRNDNEFKRLIPQETKSDLKIPTNFLMKKDKTGQIMDIESPVDDSYKSSGKKSKTSDKSLESNKGHNVYSYKYKKNISSSKSSKSSNSDKNAYRFQNEPESLESSENSKDCSEMDKKNPNSLGDDKIATNDKTECQKNSPKIPKPMFKFTSKNTEPPIKTTISKNQEKPLLQHSNNETCQEIIFEIPTIQYKMPEKSFTPKISEEEIHKNNTENMKNKDEENLKMSIIIKEDNRGNIEKILEIETNDENQKIFESSDNFITPEISLKSKFLGKNKKKKSGSSSSSKSSNSSKPRNKKKVKSDFSNRKTPNSALIKADVLPIKAAKSPPRKLVSEKKTKMPVDLLIPYNKINILSPYFLDPIPSASKSSRSLKKSKNFQTVSYSSIVLNKTPQESMSNSSSYKKISQDYIKITPSLDKNLKSKPDTFKKYAKNEGNPTQTIKIDKNITDDYHENSVLPKNKSLEKMPLENFQSPLNYLMINENNPRKRLEHGQSSAIIEQKSDSKDQPKKIHQDIELISI</sequence>
<feature type="region of interest" description="Disordered" evidence="1">
    <location>
        <begin position="640"/>
        <end position="770"/>
    </location>
</feature>
<dbReference type="InterPro" id="IPR015915">
    <property type="entry name" value="Kelch-typ_b-propeller"/>
</dbReference>
<protein>
    <recommendedName>
        <fullName evidence="4">Kelch motif family protein</fullName>
    </recommendedName>
</protein>
<comment type="caution">
    <text evidence="2">The sequence shown here is derived from an EMBL/GenBank/DDBJ whole genome shotgun (WGS) entry which is preliminary data.</text>
</comment>
<feature type="compositionally biased region" description="Polar residues" evidence="1">
    <location>
        <begin position="754"/>
        <end position="768"/>
    </location>
</feature>
<reference evidence="2 3" key="1">
    <citation type="submission" date="2016-11" db="EMBL/GenBank/DDBJ databases">
        <title>The macronuclear genome of Stentor coeruleus: a giant cell with tiny introns.</title>
        <authorList>
            <person name="Slabodnick M."/>
            <person name="Ruby J.G."/>
            <person name="Reiff S.B."/>
            <person name="Swart E.C."/>
            <person name="Gosai S."/>
            <person name="Prabakaran S."/>
            <person name="Witkowska E."/>
            <person name="Larue G.E."/>
            <person name="Fisher S."/>
            <person name="Freeman R.M."/>
            <person name="Gunawardena J."/>
            <person name="Chu W."/>
            <person name="Stover N.A."/>
            <person name="Gregory B.D."/>
            <person name="Nowacki M."/>
            <person name="Derisi J."/>
            <person name="Roy S.W."/>
            <person name="Marshall W.F."/>
            <person name="Sood P."/>
        </authorList>
    </citation>
    <scope>NUCLEOTIDE SEQUENCE [LARGE SCALE GENOMIC DNA]</scope>
    <source>
        <strain evidence="2">WM001</strain>
    </source>
</reference>
<feature type="compositionally biased region" description="Basic and acidic residues" evidence="1">
    <location>
        <begin position="1103"/>
        <end position="1116"/>
    </location>
</feature>
<proteinExistence type="predicted"/>
<evidence type="ECO:0000313" key="3">
    <source>
        <dbReference type="Proteomes" id="UP000187209"/>
    </source>
</evidence>
<accession>A0A1R2AXK7</accession>